<evidence type="ECO:0000259" key="2">
    <source>
        <dbReference type="SMART" id="SM01017"/>
    </source>
</evidence>
<dbReference type="Pfam" id="PF02752">
    <property type="entry name" value="Arrestin_C"/>
    <property type="match status" value="1"/>
</dbReference>
<gene>
    <name evidence="3" type="ORF">NEOLI_000688</name>
</gene>
<dbReference type="SUPFAM" id="SSF81296">
    <property type="entry name" value="E set domains"/>
    <property type="match status" value="1"/>
</dbReference>
<feature type="region of interest" description="Disordered" evidence="1">
    <location>
        <begin position="449"/>
        <end position="475"/>
    </location>
</feature>
<dbReference type="GO" id="GO:0005886">
    <property type="term" value="C:plasma membrane"/>
    <property type="evidence" value="ECO:0007669"/>
    <property type="project" value="TreeGrafter"/>
</dbReference>
<dbReference type="OMA" id="ECSKTDT"/>
<reference evidence="3 4" key="1">
    <citation type="submission" date="2016-04" db="EMBL/GenBank/DDBJ databases">
        <title>Evolutionary innovation and constraint leading to complex multicellularity in the Ascomycota.</title>
        <authorList>
            <person name="Cisse O."/>
            <person name="Nguyen A."/>
            <person name="Hewitt D.A."/>
            <person name="Jedd G."/>
            <person name="Stajich J.E."/>
        </authorList>
    </citation>
    <scope>NUCLEOTIDE SEQUENCE [LARGE SCALE GENOMIC DNA]</scope>
    <source>
        <strain evidence="3 4">DAH-3</strain>
    </source>
</reference>
<dbReference type="InterPro" id="IPR011021">
    <property type="entry name" value="Arrestin-like_N"/>
</dbReference>
<dbReference type="Pfam" id="PF00339">
    <property type="entry name" value="Arrestin_N"/>
    <property type="match status" value="1"/>
</dbReference>
<dbReference type="PANTHER" id="PTHR11188:SF17">
    <property type="entry name" value="FI21816P1"/>
    <property type="match status" value="1"/>
</dbReference>
<dbReference type="InterPro" id="IPR050357">
    <property type="entry name" value="Arrestin_domain-protein"/>
</dbReference>
<dbReference type="AlphaFoldDB" id="A0A1U7LW80"/>
<dbReference type="InterPro" id="IPR011022">
    <property type="entry name" value="Arrestin_C-like"/>
</dbReference>
<accession>A0A1U7LW80</accession>
<dbReference type="GO" id="GO:0031625">
    <property type="term" value="F:ubiquitin protein ligase binding"/>
    <property type="evidence" value="ECO:0007669"/>
    <property type="project" value="TreeGrafter"/>
</dbReference>
<dbReference type="STRING" id="1198029.A0A1U7LW80"/>
<feature type="domain" description="Arrestin C-terminal-like" evidence="2">
    <location>
        <begin position="191"/>
        <end position="340"/>
    </location>
</feature>
<dbReference type="EMBL" id="LXFE01000149">
    <property type="protein sequence ID" value="OLL26761.1"/>
    <property type="molecule type" value="Genomic_DNA"/>
</dbReference>
<protein>
    <submittedName>
        <fullName evidence="3">Arrestin domain-containing protein</fullName>
    </submittedName>
</protein>
<dbReference type="SMART" id="SM01017">
    <property type="entry name" value="Arrestin_C"/>
    <property type="match status" value="1"/>
</dbReference>
<sequence length="513" mass="56229">MRLLGASTRPNPPACECLDIKLTNAVQNLDLILLPHPSNPTCVSPAIHGAVTCSLREDMAILAVTVRLDAKCSIWFTEQLENRHPRSYRQTIPLVKSGTQVISYAGPGGTKVVHSLAAGPHEFPFVIKLPEGLPQSIEGLDGARITYTLHATIERPSFVSNISVKKVVRLIPELPIDTFDFDQSADITAEWRGKADYNIIVHKRGLAIGSRVAVSINVTSLQKGLYLQVVECYLCEHKTLMVNNNGPSHARHHLSTRNDLDYFIVEEAGSDLNRWKITGWLELPNSLKKCCPTIETEHVAVKHKVHVVFHFVAPPAANEQKPEVLQLRVKLPVLLYIAPQRLPDESESSPARDYETNSRMESVLPTYHDRKYDPMLWAGLTVLTPTPSGSSTPALRSRTNSFDIDTSFPRFSHTLSKILQHAPSNYASSSQAISDEDLIATLSIESSAADSLTPDRTPRVSRPSSGMGGAPIDINELSQVPGYDIAVRTCAQPLSESLPPYSSATASDCAKGT</sequence>
<dbReference type="PANTHER" id="PTHR11188">
    <property type="entry name" value="ARRESTIN DOMAIN CONTAINING PROTEIN"/>
    <property type="match status" value="1"/>
</dbReference>
<dbReference type="Proteomes" id="UP000186594">
    <property type="component" value="Unassembled WGS sequence"/>
</dbReference>
<keyword evidence="4" id="KW-1185">Reference proteome</keyword>
<evidence type="ECO:0000313" key="3">
    <source>
        <dbReference type="EMBL" id="OLL26761.1"/>
    </source>
</evidence>
<evidence type="ECO:0000313" key="4">
    <source>
        <dbReference type="Proteomes" id="UP000186594"/>
    </source>
</evidence>
<evidence type="ECO:0000256" key="1">
    <source>
        <dbReference type="SAM" id="MobiDB-lite"/>
    </source>
</evidence>
<dbReference type="OrthoDB" id="2333384at2759"/>
<dbReference type="Gene3D" id="2.60.40.640">
    <property type="match status" value="1"/>
</dbReference>
<name>A0A1U7LW80_NEOID</name>
<proteinExistence type="predicted"/>
<comment type="caution">
    <text evidence="3">The sequence shown here is derived from an EMBL/GenBank/DDBJ whole genome shotgun (WGS) entry which is preliminary data.</text>
</comment>
<dbReference type="GO" id="GO:0030674">
    <property type="term" value="F:protein-macromolecule adaptor activity"/>
    <property type="evidence" value="ECO:0007669"/>
    <property type="project" value="TreeGrafter"/>
</dbReference>
<dbReference type="GO" id="GO:0005829">
    <property type="term" value="C:cytosol"/>
    <property type="evidence" value="ECO:0007669"/>
    <property type="project" value="TreeGrafter"/>
</dbReference>
<organism evidence="3 4">
    <name type="scientific">Neolecta irregularis (strain DAH-3)</name>
    <dbReference type="NCBI Taxonomy" id="1198029"/>
    <lineage>
        <taxon>Eukaryota</taxon>
        <taxon>Fungi</taxon>
        <taxon>Dikarya</taxon>
        <taxon>Ascomycota</taxon>
        <taxon>Taphrinomycotina</taxon>
        <taxon>Neolectales</taxon>
        <taxon>Neolectaceae</taxon>
        <taxon>Neolecta</taxon>
    </lineage>
</organism>
<dbReference type="GO" id="GO:0070086">
    <property type="term" value="P:ubiquitin-dependent endocytosis"/>
    <property type="evidence" value="ECO:0007669"/>
    <property type="project" value="TreeGrafter"/>
</dbReference>
<dbReference type="InterPro" id="IPR014756">
    <property type="entry name" value="Ig_E-set"/>
</dbReference>
<dbReference type="InterPro" id="IPR014752">
    <property type="entry name" value="Arrestin-like_C"/>
</dbReference>